<dbReference type="Gene3D" id="2.40.40.10">
    <property type="entry name" value="RlpA-like domain"/>
    <property type="match status" value="1"/>
</dbReference>
<evidence type="ECO:0000256" key="3">
    <source>
        <dbReference type="SAM" id="SignalP"/>
    </source>
</evidence>
<keyword evidence="1 3" id="KW-0732">Signal</keyword>
<comment type="caution">
    <text evidence="5">The sequence shown here is derived from an EMBL/GenBank/DDBJ whole genome shotgun (WGS) entry which is preliminary data.</text>
</comment>
<dbReference type="EMBL" id="JAEOAQ010000004">
    <property type="protein sequence ID" value="KAG5418898.1"/>
    <property type="molecule type" value="Genomic_DNA"/>
</dbReference>
<dbReference type="PANTHER" id="PTHR31836">
    <property type="match status" value="1"/>
</dbReference>
<dbReference type="AlphaFoldDB" id="A0A8H8DA55"/>
<dbReference type="Pfam" id="PF03330">
    <property type="entry name" value="DPBB_1"/>
    <property type="match status" value="1"/>
</dbReference>
<dbReference type="RefSeq" id="XP_067548014.1">
    <property type="nucleotide sequence ID" value="XM_067692601.1"/>
</dbReference>
<accession>A0A8H8DA55</accession>
<dbReference type="InterPro" id="IPR009009">
    <property type="entry name" value="RlpA-like_DPBB"/>
</dbReference>
<keyword evidence="6" id="KW-1185">Reference proteome</keyword>
<dbReference type="OrthoDB" id="623670at2759"/>
<name>A0A8H8DA55_9ASCO</name>
<organism evidence="5 6">
    <name type="scientific">Candida metapsilosis</name>
    <dbReference type="NCBI Taxonomy" id="273372"/>
    <lineage>
        <taxon>Eukaryota</taxon>
        <taxon>Fungi</taxon>
        <taxon>Dikarya</taxon>
        <taxon>Ascomycota</taxon>
        <taxon>Saccharomycotina</taxon>
        <taxon>Pichiomycetes</taxon>
        <taxon>Debaryomycetaceae</taxon>
        <taxon>Candida/Lodderomyces clade</taxon>
        <taxon>Candida</taxon>
    </lineage>
</organism>
<evidence type="ECO:0000313" key="6">
    <source>
        <dbReference type="Proteomes" id="UP000669133"/>
    </source>
</evidence>
<reference evidence="5 6" key="1">
    <citation type="submission" date="2020-12" db="EMBL/GenBank/DDBJ databases">
        <title>Effect of drift, selection, and recombination on the evolution of hybrid genomes in Candida yeast pathogens.</title>
        <authorList>
            <person name="Mixao V."/>
            <person name="Ksiezopolska E."/>
            <person name="Saus E."/>
            <person name="Boekhout T."/>
            <person name="Gacser A."/>
            <person name="Gabaldon T."/>
        </authorList>
    </citation>
    <scope>NUCLEOTIDE SEQUENCE [LARGE SCALE GENOMIC DNA]</scope>
    <source>
        <strain evidence="5 6">BP57</strain>
    </source>
</reference>
<dbReference type="CDD" id="cd22191">
    <property type="entry name" value="DPBB_RlpA_EXP_N-like"/>
    <property type="match status" value="1"/>
</dbReference>
<dbReference type="SUPFAM" id="SSF50685">
    <property type="entry name" value="Barwin-like endoglucanases"/>
    <property type="match status" value="1"/>
</dbReference>
<feature type="compositionally biased region" description="Polar residues" evidence="2">
    <location>
        <begin position="77"/>
        <end position="91"/>
    </location>
</feature>
<evidence type="ECO:0000256" key="2">
    <source>
        <dbReference type="SAM" id="MobiDB-lite"/>
    </source>
</evidence>
<proteinExistence type="predicted"/>
<dbReference type="Proteomes" id="UP000669133">
    <property type="component" value="Unassembled WGS sequence"/>
</dbReference>
<dbReference type="PANTHER" id="PTHR31836:SF28">
    <property type="entry name" value="SRCR DOMAIN-CONTAINING PROTEIN-RELATED"/>
    <property type="match status" value="1"/>
</dbReference>
<dbReference type="InterPro" id="IPR036908">
    <property type="entry name" value="RlpA-like_sf"/>
</dbReference>
<dbReference type="InterPro" id="IPR051477">
    <property type="entry name" value="Expansin_CellWall"/>
</dbReference>
<feature type="compositionally biased region" description="Low complexity" evidence="2">
    <location>
        <begin position="105"/>
        <end position="130"/>
    </location>
</feature>
<feature type="signal peptide" evidence="3">
    <location>
        <begin position="1"/>
        <end position="21"/>
    </location>
</feature>
<feature type="chain" id="PRO_5034442474" evidence="3">
    <location>
        <begin position="22"/>
        <end position="229"/>
    </location>
</feature>
<evidence type="ECO:0000256" key="1">
    <source>
        <dbReference type="ARBA" id="ARBA00022729"/>
    </source>
</evidence>
<evidence type="ECO:0000313" key="5">
    <source>
        <dbReference type="EMBL" id="KAG5418898.1"/>
    </source>
</evidence>
<gene>
    <name evidence="5" type="ORF">I9W82_003616</name>
</gene>
<dbReference type="GeneID" id="93652245"/>
<sequence>MRFTHFATVAALANLFTATNAAPAPGVHTVFITAFTTVVVDQNGNTHTPTLATTETAGAAGADGAAGAASSIATAANPNSAQPTTLTSQYVPPSSSSSNQWTLNTPSTTAIQSSSASPSSSQPSGSLQSGQGTYYSTGMGACGKVSTDSDYIIAISHDMYDEHNIDSNPNHNPLCGKQIRAYCQGKSVDVTVVDRCEACSYNDLDFSPSAFTQLADKSLGRIDITWEWL</sequence>
<feature type="region of interest" description="Disordered" evidence="2">
    <location>
        <begin position="76"/>
        <end position="130"/>
    </location>
</feature>
<feature type="domain" description="RlpA-like protein double-psi beta-barrel" evidence="4">
    <location>
        <begin position="174"/>
        <end position="225"/>
    </location>
</feature>
<evidence type="ECO:0000259" key="4">
    <source>
        <dbReference type="Pfam" id="PF03330"/>
    </source>
</evidence>
<protein>
    <submittedName>
        <fullName evidence="5">DAG7</fullName>
    </submittedName>
</protein>